<dbReference type="InterPro" id="IPR006680">
    <property type="entry name" value="Amidohydro-rel"/>
</dbReference>
<sequence>MRIDAHCHAWRRWPYQPAVPDATSRASAANLIHELDRLGVKQAVLIAAAIGDNSDNTDYAFKAAADYPGRFVVFPDLECWWSSAVGQPGAAARLEAALSRFLFRGFSLYLAEDEDGSRLVGPDMMDFFRLTRDQGLIASLSVMPHQIEAVIQLANRMPEIPILLHHFAFMGPRSRTGPGDSEAVIAAAACSNIYVKYSGMGNIAASDHEYPYSPLRWIPDCFAQAFGPHRMLWGSDWPVSTKHMTYPQTLSLLTRHGPFRGEDLSAVLGRNMHDLLNRQPNGAPNEPD</sequence>
<proteinExistence type="inferred from homology"/>
<dbReference type="Proteomes" id="UP000535501">
    <property type="component" value="Unassembled WGS sequence"/>
</dbReference>
<dbReference type="Gene3D" id="3.20.20.140">
    <property type="entry name" value="Metal-dependent hydrolases"/>
    <property type="match status" value="1"/>
</dbReference>
<dbReference type="Pfam" id="PF04909">
    <property type="entry name" value="Amidohydro_2"/>
    <property type="match status" value="1"/>
</dbReference>
<reference evidence="3 4" key="1">
    <citation type="submission" date="2020-08" db="EMBL/GenBank/DDBJ databases">
        <title>Genomic Encyclopedia of Type Strains, Phase IV (KMG-IV): sequencing the most valuable type-strain genomes for metagenomic binning, comparative biology and taxonomic classification.</title>
        <authorList>
            <person name="Goeker M."/>
        </authorList>
    </citation>
    <scope>NUCLEOTIDE SEQUENCE [LARGE SCALE GENOMIC DNA]</scope>
    <source>
        <strain evidence="3 4">DSM 102134</strain>
    </source>
</reference>
<comment type="similarity">
    <text evidence="1">Belongs to the metallo-dependent hydrolases superfamily.</text>
</comment>
<keyword evidence="4" id="KW-1185">Reference proteome</keyword>
<comment type="caution">
    <text evidence="3">The sequence shown here is derived from an EMBL/GenBank/DDBJ whole genome shotgun (WGS) entry which is preliminary data.</text>
</comment>
<accession>A0A7W9Z088</accession>
<dbReference type="GO" id="GO:0016787">
    <property type="term" value="F:hydrolase activity"/>
    <property type="evidence" value="ECO:0007669"/>
    <property type="project" value="UniProtKB-KW"/>
</dbReference>
<name>A0A7W9Z088_9HYPH</name>
<evidence type="ECO:0000256" key="1">
    <source>
        <dbReference type="ARBA" id="ARBA00038310"/>
    </source>
</evidence>
<feature type="domain" description="Amidohydrolase-related" evidence="2">
    <location>
        <begin position="3"/>
        <end position="271"/>
    </location>
</feature>
<dbReference type="RefSeq" id="WP_050746595.1">
    <property type="nucleotide sequence ID" value="NZ_JACHEJ010000011.1"/>
</dbReference>
<dbReference type="SUPFAM" id="SSF51556">
    <property type="entry name" value="Metallo-dependent hydrolases"/>
    <property type="match status" value="1"/>
</dbReference>
<dbReference type="PANTHER" id="PTHR43569:SF2">
    <property type="entry name" value="AMIDOHYDROLASE-RELATED DOMAIN-CONTAINING PROTEIN"/>
    <property type="match status" value="1"/>
</dbReference>
<organism evidence="3 4">
    <name type="scientific">Pseudorhizobium flavum</name>
    <dbReference type="NCBI Taxonomy" id="1335061"/>
    <lineage>
        <taxon>Bacteria</taxon>
        <taxon>Pseudomonadati</taxon>
        <taxon>Pseudomonadota</taxon>
        <taxon>Alphaproteobacteria</taxon>
        <taxon>Hyphomicrobiales</taxon>
        <taxon>Rhizobiaceae</taxon>
        <taxon>Rhizobium/Agrobacterium group</taxon>
        <taxon>Pseudorhizobium</taxon>
    </lineage>
</organism>
<evidence type="ECO:0000313" key="4">
    <source>
        <dbReference type="Proteomes" id="UP000535501"/>
    </source>
</evidence>
<dbReference type="PANTHER" id="PTHR43569">
    <property type="entry name" value="AMIDOHYDROLASE"/>
    <property type="match status" value="1"/>
</dbReference>
<dbReference type="AlphaFoldDB" id="A0A7W9Z088"/>
<gene>
    <name evidence="3" type="ORF">HNQ75_003636</name>
</gene>
<dbReference type="InterPro" id="IPR052350">
    <property type="entry name" value="Metallo-dep_Lactonases"/>
</dbReference>
<keyword evidence="3" id="KW-0378">Hydrolase</keyword>
<evidence type="ECO:0000313" key="3">
    <source>
        <dbReference type="EMBL" id="MBB6181648.1"/>
    </source>
</evidence>
<dbReference type="EMBL" id="JACHEJ010000011">
    <property type="protein sequence ID" value="MBB6181648.1"/>
    <property type="molecule type" value="Genomic_DNA"/>
</dbReference>
<dbReference type="InterPro" id="IPR032466">
    <property type="entry name" value="Metal_Hydrolase"/>
</dbReference>
<evidence type="ECO:0000259" key="2">
    <source>
        <dbReference type="Pfam" id="PF04909"/>
    </source>
</evidence>
<protein>
    <submittedName>
        <fullName evidence="3">Putative TIM-barrel fold metal-dependent hydrolase</fullName>
    </submittedName>
</protein>